<evidence type="ECO:0000256" key="5">
    <source>
        <dbReference type="ARBA" id="ARBA00022927"/>
    </source>
</evidence>
<proteinExistence type="inferred from homology"/>
<dbReference type="Proteomes" id="UP000720189">
    <property type="component" value="Unassembled WGS sequence"/>
</dbReference>
<dbReference type="Pfam" id="PF20663">
    <property type="entry name" value="COG4_N"/>
    <property type="match status" value="1"/>
</dbReference>
<dbReference type="InterPro" id="IPR048682">
    <property type="entry name" value="COG4"/>
</dbReference>
<dbReference type="Pfam" id="PF20662">
    <property type="entry name" value="COG4_C"/>
    <property type="match status" value="1"/>
</dbReference>
<sequence>MAKINNLMAVSSEAELRDVLGLLHEREDALIDKLDAPMKDSKDLHRDLGGLDSLHGDLDMQLITARSIHNAMLSTAGDTAERLSTMIRALDMEKRRVEATLIFIEQLIELKACIAGLIGSMGAPQDWEAAADYLTRASNIPEEVTRGDFALAVVPSIEAPNPPWTTIQTARKSLCVLFLREFNAATKQGDGAKVARLFKLFPIIGEEDTGLDAYGRYICQGMAEALKVRQDRGRQNDLFYADNLTWLFEHIVQIINSHSGLVERHYGADKVVKVIERLQKEADIQGGIILDLWNDERTVTRMMADVKSYPFSFLSKSMMPVQRGISFTLRGNELNKDELNFEVKKVEGLFGEMTTMLKSWSFYKRFISLQCKVGLAQEEKLSLPKFLYQCNVHNKISEKLIEPCKLTATFLFRRSVEKAFEMDTAPSGLSLSKPYEGSPPFILQAVDDIMYVLDNLLQHMLSTGNREVTVSVTLAISRVLESDLIGIIHRRMRDECYPKPLIQGGFPSEDKIISFVVLMNTLDMAKEYLDRIISSRGYFSETQGVDLTGPSSSSLKESFPFGKDAELVANGLQSLNGALSAKATELLNDGIRAVFDEVLWPRIRLILTNSFQDAVYDVSEGDSLDEEDVDGETISRVSVRFEGGWLALTRPLKHTMTPRTYAALTSLAANKLARVLEKRAWSYSGRMTALGGLRLESDFSGIISTVARRDYALHEPFAQLKEILTVANMNDEEWDEEVSGYDSPGKGTNWLLNDDDMVKARKIVRR</sequence>
<dbReference type="SMART" id="SM00762">
    <property type="entry name" value="Cog4"/>
    <property type="match status" value="1"/>
</dbReference>
<evidence type="ECO:0000313" key="10">
    <source>
        <dbReference type="EMBL" id="KAH7265421.1"/>
    </source>
</evidence>
<dbReference type="RefSeq" id="XP_046054156.1">
    <property type="nucleotide sequence ID" value="XM_046196606.1"/>
</dbReference>
<comment type="similarity">
    <text evidence="2">Belongs to the COG4 family.</text>
</comment>
<evidence type="ECO:0000256" key="4">
    <source>
        <dbReference type="ARBA" id="ARBA00022448"/>
    </source>
</evidence>
<evidence type="ECO:0000256" key="7">
    <source>
        <dbReference type="ARBA" id="ARBA00023136"/>
    </source>
</evidence>
<organism evidence="10 11">
    <name type="scientific">Fusarium redolens</name>
    <dbReference type="NCBI Taxonomy" id="48865"/>
    <lineage>
        <taxon>Eukaryota</taxon>
        <taxon>Fungi</taxon>
        <taxon>Dikarya</taxon>
        <taxon>Ascomycota</taxon>
        <taxon>Pezizomycotina</taxon>
        <taxon>Sordariomycetes</taxon>
        <taxon>Hypocreomycetidae</taxon>
        <taxon>Hypocreales</taxon>
        <taxon>Nectriaceae</taxon>
        <taxon>Fusarium</taxon>
        <taxon>Fusarium redolens species complex</taxon>
    </lineage>
</organism>
<accession>A0A9P9KNR5</accession>
<dbReference type="GO" id="GO:0015031">
    <property type="term" value="P:protein transport"/>
    <property type="evidence" value="ECO:0007669"/>
    <property type="project" value="UniProtKB-KW"/>
</dbReference>
<keyword evidence="6" id="KW-0333">Golgi apparatus</keyword>
<dbReference type="GeneID" id="70226560"/>
<feature type="domain" description="COG4 transport protein middle alpha-helical bundle" evidence="9">
    <location>
        <begin position="167"/>
        <end position="493"/>
    </location>
</feature>
<evidence type="ECO:0000256" key="3">
    <source>
        <dbReference type="ARBA" id="ARBA00020975"/>
    </source>
</evidence>
<dbReference type="EMBL" id="JAGMUX010000003">
    <property type="protein sequence ID" value="KAH7265421.1"/>
    <property type="molecule type" value="Genomic_DNA"/>
</dbReference>
<dbReference type="InterPro" id="IPR048680">
    <property type="entry name" value="COG4_N"/>
</dbReference>
<evidence type="ECO:0000313" key="11">
    <source>
        <dbReference type="Proteomes" id="UP000720189"/>
    </source>
</evidence>
<keyword evidence="11" id="KW-1185">Reference proteome</keyword>
<dbReference type="PANTHER" id="PTHR24016">
    <property type="entry name" value="CONSERVED OLIGOMERIC GOLGI COMPLEX SUBUNIT 4"/>
    <property type="match status" value="1"/>
</dbReference>
<keyword evidence="4" id="KW-0813">Transport</keyword>
<dbReference type="GO" id="GO:0000139">
    <property type="term" value="C:Golgi membrane"/>
    <property type="evidence" value="ECO:0007669"/>
    <property type="project" value="UniProtKB-SubCell"/>
</dbReference>
<name>A0A9P9KNR5_FUSRE</name>
<dbReference type="AlphaFoldDB" id="A0A9P9KNR5"/>
<dbReference type="InterPro" id="IPR048684">
    <property type="entry name" value="COG4_C"/>
</dbReference>
<evidence type="ECO:0000256" key="6">
    <source>
        <dbReference type="ARBA" id="ARBA00023034"/>
    </source>
</evidence>
<evidence type="ECO:0000256" key="2">
    <source>
        <dbReference type="ARBA" id="ARBA00009215"/>
    </source>
</evidence>
<dbReference type="PANTHER" id="PTHR24016:SF0">
    <property type="entry name" value="CONSERVED OLIGOMERIC GOLGI COMPLEX SUBUNIT 4"/>
    <property type="match status" value="1"/>
</dbReference>
<dbReference type="InterPro" id="IPR013167">
    <property type="entry name" value="COG4_M"/>
</dbReference>
<keyword evidence="7" id="KW-0472">Membrane</keyword>
<protein>
    <recommendedName>
        <fullName evidence="3">Conserved oligomeric Golgi complex subunit 4</fullName>
    </recommendedName>
    <alternativeName>
        <fullName evidence="8">Component of oligomeric Golgi complex 4</fullName>
    </alternativeName>
</protein>
<dbReference type="OrthoDB" id="47059at2759"/>
<evidence type="ECO:0000256" key="1">
    <source>
        <dbReference type="ARBA" id="ARBA00004395"/>
    </source>
</evidence>
<dbReference type="Pfam" id="PF08318">
    <property type="entry name" value="COG4_m"/>
    <property type="match status" value="1"/>
</dbReference>
<evidence type="ECO:0000259" key="9">
    <source>
        <dbReference type="SMART" id="SM00762"/>
    </source>
</evidence>
<dbReference type="Gene3D" id="1.20.58.1970">
    <property type="match status" value="1"/>
</dbReference>
<comment type="caution">
    <text evidence="10">The sequence shown here is derived from an EMBL/GenBank/DDBJ whole genome shotgun (WGS) entry which is preliminary data.</text>
</comment>
<reference evidence="10" key="1">
    <citation type="journal article" date="2021" name="Nat. Commun.">
        <title>Genetic determinants of endophytism in the Arabidopsis root mycobiome.</title>
        <authorList>
            <person name="Mesny F."/>
            <person name="Miyauchi S."/>
            <person name="Thiergart T."/>
            <person name="Pickel B."/>
            <person name="Atanasova L."/>
            <person name="Karlsson M."/>
            <person name="Huettel B."/>
            <person name="Barry K.W."/>
            <person name="Haridas S."/>
            <person name="Chen C."/>
            <person name="Bauer D."/>
            <person name="Andreopoulos W."/>
            <person name="Pangilinan J."/>
            <person name="LaButti K."/>
            <person name="Riley R."/>
            <person name="Lipzen A."/>
            <person name="Clum A."/>
            <person name="Drula E."/>
            <person name="Henrissat B."/>
            <person name="Kohler A."/>
            <person name="Grigoriev I.V."/>
            <person name="Martin F.M."/>
            <person name="Hacquard S."/>
        </authorList>
    </citation>
    <scope>NUCLEOTIDE SEQUENCE</scope>
    <source>
        <strain evidence="10">MPI-CAGE-AT-0023</strain>
    </source>
</reference>
<comment type="subcellular location">
    <subcellularLocation>
        <location evidence="1">Golgi apparatus membrane</location>
        <topology evidence="1">Peripheral membrane protein</topology>
    </subcellularLocation>
</comment>
<evidence type="ECO:0000256" key="8">
    <source>
        <dbReference type="ARBA" id="ARBA00031340"/>
    </source>
</evidence>
<gene>
    <name evidence="10" type="ORF">BKA55DRAFT_607435</name>
</gene>
<keyword evidence="5" id="KW-0653">Protein transport</keyword>